<dbReference type="PROSITE" id="PS51746">
    <property type="entry name" value="PPM_2"/>
    <property type="match status" value="1"/>
</dbReference>
<feature type="domain" description="PPM-type phosphatase" evidence="2">
    <location>
        <begin position="2"/>
        <end position="302"/>
    </location>
</feature>
<gene>
    <name evidence="3" type="ORF">B9H04_06915</name>
</gene>
<proteinExistence type="predicted"/>
<dbReference type="SUPFAM" id="SSF81606">
    <property type="entry name" value="PP2C-like"/>
    <property type="match status" value="1"/>
</dbReference>
<evidence type="ECO:0000313" key="4">
    <source>
        <dbReference type="Proteomes" id="UP000193587"/>
    </source>
</evidence>
<evidence type="ECO:0000259" key="2">
    <source>
        <dbReference type="PROSITE" id="PS51746"/>
    </source>
</evidence>
<reference evidence="3 4" key="1">
    <citation type="submission" date="2017-04" db="EMBL/GenBank/DDBJ databases">
        <title>MLSA of the genus Halorubrum.</title>
        <authorList>
            <person name="De La Haba R."/>
            <person name="Sanchez-Porro C."/>
            <person name="Infante-Dominguez C."/>
            <person name="Ventosa A."/>
        </authorList>
    </citation>
    <scope>NUCLEOTIDE SEQUENCE [LARGE SCALE GENOMIC DNA]</scope>
    <source>
        <strain evidence="3 4">DSM 17463</strain>
    </source>
</reference>
<accession>A0A1X4H8K9</accession>
<dbReference type="Gene3D" id="3.60.40.10">
    <property type="entry name" value="PPM-type phosphatase domain"/>
    <property type="match status" value="1"/>
</dbReference>
<comment type="caution">
    <text evidence="3">The sequence shown here is derived from an EMBL/GenBank/DDBJ whole genome shotgun (WGS) entry which is preliminary data.</text>
</comment>
<dbReference type="InterPro" id="IPR036457">
    <property type="entry name" value="PPM-type-like_dom_sf"/>
</dbReference>
<evidence type="ECO:0000256" key="1">
    <source>
        <dbReference type="SAM" id="MobiDB-lite"/>
    </source>
</evidence>
<dbReference type="EMBL" id="NEDJ01000017">
    <property type="protein sequence ID" value="OSP08287.1"/>
    <property type="molecule type" value="Genomic_DNA"/>
</dbReference>
<name>A0A1X4H8K9_HALEZ</name>
<organism evidence="3 4">
    <name type="scientific">Halorubrum ezzemoulense DSM 17463</name>
    <dbReference type="NCBI Taxonomy" id="1121945"/>
    <lineage>
        <taxon>Archaea</taxon>
        <taxon>Methanobacteriati</taxon>
        <taxon>Methanobacteriota</taxon>
        <taxon>Stenosarchaea group</taxon>
        <taxon>Halobacteria</taxon>
        <taxon>Halobacteriales</taxon>
        <taxon>Haloferacaceae</taxon>
        <taxon>Halorubrum</taxon>
    </lineage>
</organism>
<dbReference type="AlphaFoldDB" id="A0A1X4H8K9"/>
<dbReference type="STRING" id="1121945.GCA_000421805_02871"/>
<dbReference type="SMART" id="SM00331">
    <property type="entry name" value="PP2C_SIG"/>
    <property type="match status" value="1"/>
</dbReference>
<evidence type="ECO:0000313" key="3">
    <source>
        <dbReference type="EMBL" id="OSP08287.1"/>
    </source>
</evidence>
<dbReference type="SMART" id="SM00332">
    <property type="entry name" value="PP2Cc"/>
    <property type="match status" value="1"/>
</dbReference>
<dbReference type="RefSeq" id="WP_080508624.1">
    <property type="nucleotide sequence ID" value="NZ_ATXS01000017.1"/>
</dbReference>
<dbReference type="InterPro" id="IPR001932">
    <property type="entry name" value="PPM-type_phosphatase-like_dom"/>
</dbReference>
<feature type="compositionally biased region" description="Basic and acidic residues" evidence="1">
    <location>
        <begin position="333"/>
        <end position="342"/>
    </location>
</feature>
<dbReference type="Pfam" id="PF13672">
    <property type="entry name" value="PP2C_2"/>
    <property type="match status" value="1"/>
</dbReference>
<sequence length="342" mass="37404">MDYAAQVDIGRKRSDKLNEDSVGTLVFNEVHRDRRRASAGVFVVADGAGGYEGGDLASYIATTSIPDSLSDLVFRLSRGETSPFDDLDVPDTVTRSQPTEQEIGSEIQDAIQNAGTLITENTVDGARSSTTVTAGVYARGMLNLGWVGDSPAYVINTGEETIEKISRDHSPVSDWVVDGELDPVVSRVHPDSNSVNQLVGNMNFTTELRQLPLFGDDIVLFTSDGLVDAHKEKNRELYEKFSRSNDPESVKAQIKETVITDEEIKEIVLSHKDDFDATIERLISRANRIGGADNISMIMFRDPSRPTIAEAGKTDLDRTYGEPASDAVPIQDAETRPLPDPE</sequence>
<feature type="region of interest" description="Disordered" evidence="1">
    <location>
        <begin position="306"/>
        <end position="342"/>
    </location>
</feature>
<protein>
    <recommendedName>
        <fullName evidence="2">PPM-type phosphatase domain-containing protein</fullName>
    </recommendedName>
</protein>
<dbReference type="CDD" id="cd00143">
    <property type="entry name" value="PP2Cc"/>
    <property type="match status" value="1"/>
</dbReference>
<dbReference type="Proteomes" id="UP000193587">
    <property type="component" value="Unassembled WGS sequence"/>
</dbReference>